<gene>
    <name evidence="2" type="ORF">RM705_28040</name>
</gene>
<evidence type="ECO:0008006" key="4">
    <source>
        <dbReference type="Google" id="ProtNLM"/>
    </source>
</evidence>
<proteinExistence type="predicted"/>
<dbReference type="Gene3D" id="3.40.50.720">
    <property type="entry name" value="NAD(P)-binding Rossmann-like Domain"/>
    <property type="match status" value="1"/>
</dbReference>
<dbReference type="EMBL" id="JAVRFA010000051">
    <property type="protein sequence ID" value="MDT0398519.1"/>
    <property type="molecule type" value="Genomic_DNA"/>
</dbReference>
<accession>A0ABU2Q5K9</accession>
<evidence type="ECO:0000256" key="1">
    <source>
        <dbReference type="SAM" id="MobiDB-lite"/>
    </source>
</evidence>
<dbReference type="Proteomes" id="UP001183881">
    <property type="component" value="Unassembled WGS sequence"/>
</dbReference>
<keyword evidence="3" id="KW-1185">Reference proteome</keyword>
<sequence>MFLGSAGDRAMGFVQVATERVETWLIDACVIRSVIGGGPGTVAPLRPPGESAAPACPGRTCRAIRGAGPVGRACATALAPYVDEIAFAAWPSLPDTCPPAPATSCRRGRTPTSWRSRSQNRRRFCPEFLTRERERRPLLICVGRLGTLDVDACLRALVDDWLGGLALDPIEQADLPLWPADAVPGPLNLLATPHIGAERPPGCRDRSGCPDQYRKYGPMNTTPWLQEHLKVAEQATGTLAKEFFGADMWLVGALAEGLATGRATWTCCWSPPNRWPHPDPASWATSESMYGRRPGRP</sequence>
<name>A0ABU2Q5K9_9ACTN</name>
<feature type="region of interest" description="Disordered" evidence="1">
    <location>
        <begin position="278"/>
        <end position="297"/>
    </location>
</feature>
<organism evidence="2 3">
    <name type="scientific">Streptomyces edwardsiae</name>
    <dbReference type="NCBI Taxonomy" id="3075527"/>
    <lineage>
        <taxon>Bacteria</taxon>
        <taxon>Bacillati</taxon>
        <taxon>Actinomycetota</taxon>
        <taxon>Actinomycetes</taxon>
        <taxon>Kitasatosporales</taxon>
        <taxon>Streptomycetaceae</taxon>
        <taxon>Streptomyces</taxon>
    </lineage>
</organism>
<evidence type="ECO:0000313" key="2">
    <source>
        <dbReference type="EMBL" id="MDT0398519.1"/>
    </source>
</evidence>
<evidence type="ECO:0000313" key="3">
    <source>
        <dbReference type="Proteomes" id="UP001183881"/>
    </source>
</evidence>
<reference evidence="3" key="1">
    <citation type="submission" date="2023-07" db="EMBL/GenBank/DDBJ databases">
        <title>30 novel species of actinomycetes from the DSMZ collection.</title>
        <authorList>
            <person name="Nouioui I."/>
        </authorList>
    </citation>
    <scope>NUCLEOTIDE SEQUENCE [LARGE SCALE GENOMIC DNA]</scope>
    <source>
        <strain evidence="3">DSM 41636</strain>
    </source>
</reference>
<protein>
    <recommendedName>
        <fullName evidence="4">D-isomer specific 2-hydroxyacid dehydrogenase NAD-binding domain-containing protein</fullName>
    </recommendedName>
</protein>
<comment type="caution">
    <text evidence="2">The sequence shown here is derived from an EMBL/GenBank/DDBJ whole genome shotgun (WGS) entry which is preliminary data.</text>
</comment>
<dbReference type="RefSeq" id="WP_311647464.1">
    <property type="nucleotide sequence ID" value="NZ_JAVRFA010000051.1"/>
</dbReference>